<proteinExistence type="inferred from homology"/>
<name>A0A852VWZ5_9MICO</name>
<reference evidence="3 4" key="1">
    <citation type="submission" date="2020-07" db="EMBL/GenBank/DDBJ databases">
        <title>Sequencing the genomes of 1000 actinobacteria strains.</title>
        <authorList>
            <person name="Klenk H.-P."/>
        </authorList>
    </citation>
    <scope>NUCLEOTIDE SEQUENCE [LARGE SCALE GENOMIC DNA]</scope>
    <source>
        <strain evidence="3 4">DSM 26154</strain>
    </source>
</reference>
<dbReference type="RefSeq" id="WP_185991122.1">
    <property type="nucleotide sequence ID" value="NZ_JACCAE010000001.1"/>
</dbReference>
<dbReference type="AlphaFoldDB" id="A0A852VWZ5"/>
<evidence type="ECO:0000259" key="2">
    <source>
        <dbReference type="Pfam" id="PF08327"/>
    </source>
</evidence>
<dbReference type="InterPro" id="IPR023393">
    <property type="entry name" value="START-like_dom_sf"/>
</dbReference>
<dbReference type="Gene3D" id="3.30.530.20">
    <property type="match status" value="1"/>
</dbReference>
<dbReference type="EMBL" id="JACCAE010000001">
    <property type="protein sequence ID" value="NYF98295.1"/>
    <property type="molecule type" value="Genomic_DNA"/>
</dbReference>
<dbReference type="InterPro" id="IPR013538">
    <property type="entry name" value="ASHA1/2-like_C"/>
</dbReference>
<dbReference type="SUPFAM" id="SSF55961">
    <property type="entry name" value="Bet v1-like"/>
    <property type="match status" value="1"/>
</dbReference>
<comment type="caution">
    <text evidence="3">The sequence shown here is derived from an EMBL/GenBank/DDBJ whole genome shotgun (WGS) entry which is preliminary data.</text>
</comment>
<dbReference type="CDD" id="cd07814">
    <property type="entry name" value="SRPBCC_CalC_Aha1-like"/>
    <property type="match status" value="1"/>
</dbReference>
<accession>A0A852VWZ5</accession>
<gene>
    <name evidence="3" type="ORF">BJY20_001687</name>
</gene>
<evidence type="ECO:0000313" key="4">
    <source>
        <dbReference type="Proteomes" id="UP000554054"/>
    </source>
</evidence>
<dbReference type="Proteomes" id="UP000554054">
    <property type="component" value="Unassembled WGS sequence"/>
</dbReference>
<protein>
    <submittedName>
        <fullName evidence="3">Uncharacterized protein YndB with AHSA1/START domain</fullName>
    </submittedName>
</protein>
<comment type="similarity">
    <text evidence="1">Belongs to the AHA1 family.</text>
</comment>
<evidence type="ECO:0000313" key="3">
    <source>
        <dbReference type="EMBL" id="NYF98295.1"/>
    </source>
</evidence>
<organism evidence="3 4">
    <name type="scientific">Janibacter cremeus</name>
    <dbReference type="NCBI Taxonomy" id="1285192"/>
    <lineage>
        <taxon>Bacteria</taxon>
        <taxon>Bacillati</taxon>
        <taxon>Actinomycetota</taxon>
        <taxon>Actinomycetes</taxon>
        <taxon>Micrococcales</taxon>
        <taxon>Intrasporangiaceae</taxon>
        <taxon>Janibacter</taxon>
    </lineage>
</organism>
<dbReference type="Pfam" id="PF08327">
    <property type="entry name" value="AHSA1"/>
    <property type="match status" value="1"/>
</dbReference>
<sequence length="161" mass="17730">MPLTDVTTDIDNRTIVMTCDFPVSPERLWQVWADPRQLEQWWGPESHPATVTEHDLTPGGLVKYHMTGPDGQRFPGGWEVIAVEAPHRLEVRDFFADADGNPVESAPESRIVIEITATEDGSRMVNTSTWESVEAMQQVLDMGVIEGSSSAIGQLDALLAA</sequence>
<evidence type="ECO:0000256" key="1">
    <source>
        <dbReference type="ARBA" id="ARBA00006817"/>
    </source>
</evidence>
<keyword evidence="4" id="KW-1185">Reference proteome</keyword>
<feature type="domain" description="Activator of Hsp90 ATPase homologue 1/2-like C-terminal" evidence="2">
    <location>
        <begin position="23"/>
        <end position="159"/>
    </location>
</feature>